<accession>A0AAN8GVK2</accession>
<dbReference type="AlphaFoldDB" id="A0AAN8GVK2"/>
<gene>
    <name evidence="1" type="ORF">CesoFtcFv8_015605</name>
</gene>
<proteinExistence type="predicted"/>
<dbReference type="Proteomes" id="UP001335648">
    <property type="component" value="Unassembled WGS sequence"/>
</dbReference>
<reference evidence="1 2" key="1">
    <citation type="journal article" date="2023" name="Mol. Biol. Evol.">
        <title>Genomics of Secondarily Temperate Adaptation in the Only Non-Antarctic Icefish.</title>
        <authorList>
            <person name="Rivera-Colon A.G."/>
            <person name="Rayamajhi N."/>
            <person name="Minhas B.F."/>
            <person name="Madrigal G."/>
            <person name="Bilyk K.T."/>
            <person name="Yoon V."/>
            <person name="Hune M."/>
            <person name="Gregory S."/>
            <person name="Cheng C.H.C."/>
            <person name="Catchen J.M."/>
        </authorList>
    </citation>
    <scope>NUCLEOTIDE SEQUENCE [LARGE SCALE GENOMIC DNA]</scope>
    <source>
        <strain evidence="1">JC2023a</strain>
    </source>
</reference>
<keyword evidence="2" id="KW-1185">Reference proteome</keyword>
<sequence length="78" mass="8569">MRAQQNEMNVVADKLYLRGCSNPAVPRLMSPCSSMQISPHPRSVALHEIPRAGALFGRSATFWCPVRHVSDSVYEAAA</sequence>
<dbReference type="EMBL" id="JAULUE010002057">
    <property type="protein sequence ID" value="KAK5889614.1"/>
    <property type="molecule type" value="Genomic_DNA"/>
</dbReference>
<evidence type="ECO:0000313" key="1">
    <source>
        <dbReference type="EMBL" id="KAK5889614.1"/>
    </source>
</evidence>
<evidence type="ECO:0000313" key="2">
    <source>
        <dbReference type="Proteomes" id="UP001335648"/>
    </source>
</evidence>
<organism evidence="1 2">
    <name type="scientific">Champsocephalus esox</name>
    <name type="common">pike icefish</name>
    <dbReference type="NCBI Taxonomy" id="159716"/>
    <lineage>
        <taxon>Eukaryota</taxon>
        <taxon>Metazoa</taxon>
        <taxon>Chordata</taxon>
        <taxon>Craniata</taxon>
        <taxon>Vertebrata</taxon>
        <taxon>Euteleostomi</taxon>
        <taxon>Actinopterygii</taxon>
        <taxon>Neopterygii</taxon>
        <taxon>Teleostei</taxon>
        <taxon>Neoteleostei</taxon>
        <taxon>Acanthomorphata</taxon>
        <taxon>Eupercaria</taxon>
        <taxon>Perciformes</taxon>
        <taxon>Notothenioidei</taxon>
        <taxon>Channichthyidae</taxon>
        <taxon>Champsocephalus</taxon>
    </lineage>
</organism>
<protein>
    <submittedName>
        <fullName evidence="1">Uncharacterized protein</fullName>
    </submittedName>
</protein>
<name>A0AAN8GVK2_9TELE</name>
<comment type="caution">
    <text evidence="1">The sequence shown here is derived from an EMBL/GenBank/DDBJ whole genome shotgun (WGS) entry which is preliminary data.</text>
</comment>